<evidence type="ECO:0000256" key="1">
    <source>
        <dbReference type="SAM" id="MobiDB-lite"/>
    </source>
</evidence>
<feature type="compositionally biased region" description="Low complexity" evidence="1">
    <location>
        <begin position="39"/>
        <end position="53"/>
    </location>
</feature>
<reference evidence="2 3" key="1">
    <citation type="journal article" date="2015" name="Genome Announc.">
        <title>Complete Genome Sequence of Spiroplasma turonicum Strain Tab4cT, a Parasite of a Horse Fly, Haematopota sp. (Diptera: Tabanidae).</title>
        <authorList>
            <person name="Davis R.E."/>
            <person name="Shao J."/>
            <person name="Zhao Y."/>
            <person name="Gasparich G.E."/>
            <person name="Gaynor B.J."/>
            <person name="Donofrio N."/>
        </authorList>
    </citation>
    <scope>NUCLEOTIDE SEQUENCE [LARGE SCALE GENOMIC DNA]</scope>
    <source>
        <strain evidence="2 3">Tab4c</strain>
    </source>
</reference>
<protein>
    <submittedName>
        <fullName evidence="2">Uncharacterized protein</fullName>
    </submittedName>
</protein>
<dbReference type="Proteomes" id="UP000067243">
    <property type="component" value="Chromosome"/>
</dbReference>
<accession>A0A0K1P5A3</accession>
<gene>
    <name evidence="2" type="ORF">STURON_00224</name>
</gene>
<dbReference type="KEGG" id="stur:STURON_00224"/>
<organism evidence="2 3">
    <name type="scientific">Spiroplasma turonicum</name>
    <dbReference type="NCBI Taxonomy" id="216946"/>
    <lineage>
        <taxon>Bacteria</taxon>
        <taxon>Bacillati</taxon>
        <taxon>Mycoplasmatota</taxon>
        <taxon>Mollicutes</taxon>
        <taxon>Entomoplasmatales</taxon>
        <taxon>Spiroplasmataceae</taxon>
        <taxon>Spiroplasma</taxon>
    </lineage>
</organism>
<sequence>MDSNKKDFSQYKPKNPNDPKMPTLGDEKVEKPVTNDFVNNNSSNYSNTNTSTSEPFFNNSKALGILNSLKKNLEQKDEKDEKNESRLVLPDPESELNIVNQLRNRGSIKNRALQQNTKDKIKTLREDHRLHLKEQEIELIKSTFKEKVIKVNRNSIVLKNSKFGFEIYKNNVDKRYWVVAICFEELFNPQKITYTNLWTGGAFIGYGYDDLDLTLNKTLNLFKTGRTGNIYWKDFVVDWSKETNRFITDEEPKKFTYTEYKKIIDWYSKNKIRICVKNKNKKDYEDLMFEVKQKRANGEFVSPMVALQAKMIDKPRKASYIFGYPVLNPNYKGKDFVKPENKLYEIGFAFTE</sequence>
<proteinExistence type="predicted"/>
<dbReference type="STRING" id="216946.STURO_v1c02230"/>
<dbReference type="RefSeq" id="WP_075048073.1">
    <property type="nucleotide sequence ID" value="NZ_CP012328.1"/>
</dbReference>
<name>A0A0K1P5A3_9MOLU</name>
<feature type="region of interest" description="Disordered" evidence="1">
    <location>
        <begin position="1"/>
        <end position="53"/>
    </location>
</feature>
<dbReference type="PATRIC" id="fig|216946.3.peg.223"/>
<dbReference type="EMBL" id="CP012328">
    <property type="protein sequence ID" value="AKU79470.1"/>
    <property type="molecule type" value="Genomic_DNA"/>
</dbReference>
<evidence type="ECO:0000313" key="3">
    <source>
        <dbReference type="Proteomes" id="UP000067243"/>
    </source>
</evidence>
<evidence type="ECO:0000313" key="2">
    <source>
        <dbReference type="EMBL" id="AKU79470.1"/>
    </source>
</evidence>
<dbReference type="AlphaFoldDB" id="A0A0K1P5A3"/>
<keyword evidence="3" id="KW-1185">Reference proteome</keyword>
<dbReference type="OrthoDB" id="389900at2"/>